<evidence type="ECO:0000256" key="6">
    <source>
        <dbReference type="SAM" id="Coils"/>
    </source>
</evidence>
<dbReference type="InterPro" id="IPR040463">
    <property type="entry name" value="BAP29/BAP31_N"/>
</dbReference>
<dbReference type="HOGENOM" id="CLU_087648_1_0_1"/>
<feature type="transmembrane region" description="Helical" evidence="5">
    <location>
        <begin position="47"/>
        <end position="63"/>
    </location>
</feature>
<keyword evidence="3 5" id="KW-1133">Transmembrane helix</keyword>
<dbReference type="PANTHER" id="PTHR12701">
    <property type="entry name" value="BCR-ASSOCIATED PROTEIN, BAP"/>
    <property type="match status" value="1"/>
</dbReference>
<evidence type="ECO:0000256" key="3">
    <source>
        <dbReference type="ARBA" id="ARBA00022989"/>
    </source>
</evidence>
<dbReference type="AlphaFoldDB" id="G0W5V4"/>
<keyword evidence="5" id="KW-0931">ER-Golgi transport</keyword>
<keyword evidence="5" id="KW-0256">Endoplasmic reticulum</keyword>
<keyword evidence="5" id="KW-0653">Protein transport</keyword>
<name>G0W5V4_NAUDC</name>
<reference evidence="8 9" key="1">
    <citation type="journal article" date="2011" name="Proc. Natl. Acad. Sci. U.S.A.">
        <title>Evolutionary erosion of yeast sex chromosomes by mating-type switching accidents.</title>
        <authorList>
            <person name="Gordon J.L."/>
            <person name="Armisen D."/>
            <person name="Proux-Wera E."/>
            <person name="Oheigeartaigh S.S."/>
            <person name="Byrne K.P."/>
            <person name="Wolfe K.H."/>
        </authorList>
    </citation>
    <scope>NUCLEOTIDE SEQUENCE [LARGE SCALE GENOMIC DNA]</scope>
    <source>
        <strain evidence="9">ATCC 10597 / BCRC 20456 / CBS 421 / NBRC 0211 / NRRL Y-12639</strain>
    </source>
</reference>
<sequence length="179" mass="20764">MSIYLLIIFFSLIMEMTILFILVLPLPFSIRRLFFSLFERATKSMQVRTISSIFGLLVSFLFYDSRKRSMVHVLTYQDDVSGQNVTPIHALASRAYHQRNMYLSGFILYFGVCIATVMTILGKLVKVHDDMHMRELGNIEYIAKSRIDDLIKLKHEKEQNLRDLKLQVAKLKTASTSFS</sequence>
<comment type="similarity">
    <text evidence="5">Belongs to the BCAP29/BCAP31 family.</text>
</comment>
<dbReference type="STRING" id="1071378.G0W5V4"/>
<keyword evidence="6" id="KW-0175">Coiled coil</keyword>
<dbReference type="GO" id="GO:0006888">
    <property type="term" value="P:endoplasmic reticulum to Golgi vesicle-mediated transport"/>
    <property type="evidence" value="ECO:0007669"/>
    <property type="project" value="UniProtKB-UniRule"/>
</dbReference>
<organism evidence="8 9">
    <name type="scientific">Naumovozyma dairenensis (strain ATCC 10597 / BCRC 20456 / CBS 421 / NBRC 0211 / NRRL Y-12639)</name>
    <name type="common">Saccharomyces dairenensis</name>
    <dbReference type="NCBI Taxonomy" id="1071378"/>
    <lineage>
        <taxon>Eukaryota</taxon>
        <taxon>Fungi</taxon>
        <taxon>Dikarya</taxon>
        <taxon>Ascomycota</taxon>
        <taxon>Saccharomycotina</taxon>
        <taxon>Saccharomycetes</taxon>
        <taxon>Saccharomycetales</taxon>
        <taxon>Saccharomycetaceae</taxon>
        <taxon>Naumovozyma</taxon>
    </lineage>
</organism>
<dbReference type="OMA" id="MRFRTIA"/>
<feature type="transmembrane region" description="Helical" evidence="5">
    <location>
        <begin position="106"/>
        <end position="125"/>
    </location>
</feature>
<dbReference type="Pfam" id="PF05529">
    <property type="entry name" value="Bap31"/>
    <property type="match status" value="1"/>
</dbReference>
<evidence type="ECO:0000256" key="2">
    <source>
        <dbReference type="ARBA" id="ARBA00022692"/>
    </source>
</evidence>
<protein>
    <recommendedName>
        <fullName evidence="5">Endoplasmic reticulum transmembrane protein</fullName>
    </recommendedName>
</protein>
<dbReference type="RefSeq" id="XP_003668408.1">
    <property type="nucleotide sequence ID" value="XM_003668360.1"/>
</dbReference>
<evidence type="ECO:0000256" key="4">
    <source>
        <dbReference type="ARBA" id="ARBA00023136"/>
    </source>
</evidence>
<evidence type="ECO:0000259" key="7">
    <source>
        <dbReference type="Pfam" id="PF05529"/>
    </source>
</evidence>
<dbReference type="OrthoDB" id="435607at2759"/>
<gene>
    <name evidence="8" type="primary">NDAI0B01310</name>
    <name evidence="8" type="ordered locus">NDAI_0B01310</name>
</gene>
<evidence type="ECO:0000313" key="8">
    <source>
        <dbReference type="EMBL" id="CCD23165.1"/>
    </source>
</evidence>
<dbReference type="GO" id="GO:0070973">
    <property type="term" value="P:protein localization to endoplasmic reticulum exit site"/>
    <property type="evidence" value="ECO:0007669"/>
    <property type="project" value="UniProtKB-UniRule"/>
</dbReference>
<dbReference type="InterPro" id="IPR008417">
    <property type="entry name" value="BAP29/BAP31"/>
</dbReference>
<evidence type="ECO:0000313" key="9">
    <source>
        <dbReference type="Proteomes" id="UP000000689"/>
    </source>
</evidence>
<dbReference type="eggNOG" id="KOG1962">
    <property type="taxonomic scope" value="Eukaryota"/>
</dbReference>
<evidence type="ECO:0000256" key="5">
    <source>
        <dbReference type="RuleBase" id="RU367026"/>
    </source>
</evidence>
<dbReference type="GO" id="GO:0005789">
    <property type="term" value="C:endoplasmic reticulum membrane"/>
    <property type="evidence" value="ECO:0007669"/>
    <property type="project" value="UniProtKB-SubCell"/>
</dbReference>
<comment type="function">
    <text evidence="5">May play a role in anterograde transport of membrane proteins from the endoplasmic reticulum to the Golgi.</text>
</comment>
<dbReference type="KEGG" id="ndi:NDAI_0B01310"/>
<keyword evidence="5" id="KW-0813">Transport</keyword>
<feature type="coiled-coil region" evidence="6">
    <location>
        <begin position="147"/>
        <end position="174"/>
    </location>
</feature>
<feature type="transmembrane region" description="Helical" evidence="5">
    <location>
        <begin position="6"/>
        <end position="26"/>
    </location>
</feature>
<proteinExistence type="inferred from homology"/>
<dbReference type="GeneID" id="11497999"/>
<dbReference type="Proteomes" id="UP000000689">
    <property type="component" value="Chromosome 2"/>
</dbReference>
<keyword evidence="9" id="KW-1185">Reference proteome</keyword>
<dbReference type="PANTHER" id="PTHR12701:SF19">
    <property type="entry name" value="ENDOPLASMIC RETICULUM TRANSMEMBRANE PROTEIN 1-RELATED"/>
    <property type="match status" value="1"/>
</dbReference>
<accession>G0W5V4</accession>
<keyword evidence="4 5" id="KW-0472">Membrane</keyword>
<comment type="subcellular location">
    <subcellularLocation>
        <location evidence="5">Endoplasmic reticulum membrane</location>
        <topology evidence="5">Multi-pass membrane protein</topology>
    </subcellularLocation>
    <subcellularLocation>
        <location evidence="1">Membrane</location>
        <topology evidence="1">Multi-pass membrane protein</topology>
    </subcellularLocation>
</comment>
<dbReference type="EMBL" id="HE580268">
    <property type="protein sequence ID" value="CCD23165.1"/>
    <property type="molecule type" value="Genomic_DNA"/>
</dbReference>
<keyword evidence="2 5" id="KW-0812">Transmembrane</keyword>
<evidence type="ECO:0000256" key="1">
    <source>
        <dbReference type="ARBA" id="ARBA00004141"/>
    </source>
</evidence>
<dbReference type="GO" id="GO:0006886">
    <property type="term" value="P:intracellular protein transport"/>
    <property type="evidence" value="ECO:0007669"/>
    <property type="project" value="UniProtKB-UniRule"/>
</dbReference>
<feature type="domain" description="BAP29/BAP31 transmembrane" evidence="7">
    <location>
        <begin position="1"/>
        <end position="131"/>
    </location>
</feature>